<evidence type="ECO:0000256" key="4">
    <source>
        <dbReference type="ARBA" id="ARBA00023180"/>
    </source>
</evidence>
<dbReference type="InterPro" id="IPR053243">
    <property type="entry name" value="SJ_maturation_regulator"/>
</dbReference>
<dbReference type="GO" id="GO:0016020">
    <property type="term" value="C:membrane"/>
    <property type="evidence" value="ECO:0007669"/>
    <property type="project" value="InterPro"/>
</dbReference>
<keyword evidence="4" id="KW-0325">Glycoprotein</keyword>
<dbReference type="GO" id="GO:0045217">
    <property type="term" value="P:cell-cell junction maintenance"/>
    <property type="evidence" value="ECO:0007669"/>
    <property type="project" value="TreeGrafter"/>
</dbReference>
<protein>
    <submittedName>
        <fullName evidence="8">SRCR domain-containing protein</fullName>
    </submittedName>
</protein>
<dbReference type="SUPFAM" id="SSF51126">
    <property type="entry name" value="Pectin lyase-like"/>
    <property type="match status" value="1"/>
</dbReference>
<dbReference type="Pfam" id="PF00530">
    <property type="entry name" value="SRCR"/>
    <property type="match status" value="1"/>
</dbReference>
<dbReference type="PANTHER" id="PTHR47653:SF1">
    <property type="entry name" value="DELETED IN MALIGNANT BRAIN TUMORS 1 PROTEIN"/>
    <property type="match status" value="1"/>
</dbReference>
<dbReference type="SMART" id="SM00710">
    <property type="entry name" value="PbH1"/>
    <property type="match status" value="8"/>
</dbReference>
<evidence type="ECO:0000256" key="5">
    <source>
        <dbReference type="PROSITE-ProRule" id="PRU00196"/>
    </source>
</evidence>
<sequence length="664" mass="74948">MVVRNENDENLDSKTRLIICDANMNINGCDSERYRIPILDHILPQTISFRSTGQPIYVSLEHTPNGLSDRVAGDINLIFEFTLLSLVCLTIYRDSYKAFYGLNITHTLIANNTGNGILAQDIRERTVLTNVTILENQGQAGFLVRDGAADIWINASRINDNWGDGINITYAGGSITINGTIISRNKLRGCAFHQNTSSPYLSHHQEIIIKGRPSNNIFYLRTQIVDNEWGGILIGNFCIPLWKNIQPKVLISWTELIGNRYHPSVEIFACQKTGMANTIIDFTGNRIEGGLGIGFRMEPAVNTIMIISSNQFIANNNTALVIRNARYPHLHNLPAQVTISKNSFKFNIGQSIVSIGMIEGSQIQNLTFNQQNEIRENHVINPFPYLNPRSTPYAALVVSSSNVIINRNCFKNPQAAYEIGSELGEHAKWIDARENNWGYPRPELFMHRIFDQFNRYTLATIEVNPFAAVCNQRRPHITTVQQYYRSFRKDSEPYILGGTIWENQDLGKGLYTVIDDLNIVPGARLTLSPDTVLQFNNGLGMLVQGELVRAELHSSDEMVKFTSAPFILPHPSNIRLVDENNNTAVSIYYYVKYNLLNTVSSYCTNTASDIAGRLEVYVNNQWGTICNRSWTKELALLACNQLGLIMDPEYHENCKYFRNGVNCQ</sequence>
<evidence type="ECO:0000256" key="3">
    <source>
        <dbReference type="ARBA" id="ARBA00023157"/>
    </source>
</evidence>
<proteinExistence type="predicted"/>
<dbReference type="Gene3D" id="2.160.20.10">
    <property type="entry name" value="Single-stranded right-handed beta-helix, Pectin lyase-like"/>
    <property type="match status" value="1"/>
</dbReference>
<organism evidence="7 8">
    <name type="scientific">Loa loa</name>
    <name type="common">Eye worm</name>
    <name type="synonym">Filaria loa</name>
    <dbReference type="NCBI Taxonomy" id="7209"/>
    <lineage>
        <taxon>Eukaryota</taxon>
        <taxon>Metazoa</taxon>
        <taxon>Ecdysozoa</taxon>
        <taxon>Nematoda</taxon>
        <taxon>Chromadorea</taxon>
        <taxon>Rhabditida</taxon>
        <taxon>Spirurina</taxon>
        <taxon>Spiruromorpha</taxon>
        <taxon>Filarioidea</taxon>
        <taxon>Onchocercidae</taxon>
        <taxon>Loa</taxon>
    </lineage>
</organism>
<reference evidence="7" key="1">
    <citation type="submission" date="2012-04" db="EMBL/GenBank/DDBJ databases">
        <title>The Genome Sequence of Loa loa.</title>
        <authorList>
            <consortium name="The Broad Institute Genome Sequencing Platform"/>
            <consortium name="Broad Institute Genome Sequencing Center for Infectious Disease"/>
            <person name="Nutman T.B."/>
            <person name="Fink D.L."/>
            <person name="Russ C."/>
            <person name="Young S."/>
            <person name="Zeng Q."/>
            <person name="Gargeya S."/>
            <person name="Alvarado L."/>
            <person name="Berlin A."/>
            <person name="Chapman S.B."/>
            <person name="Chen Z."/>
            <person name="Freedman E."/>
            <person name="Gellesch M."/>
            <person name="Goldberg J."/>
            <person name="Griggs A."/>
            <person name="Gujja S."/>
            <person name="Heilman E.R."/>
            <person name="Heiman D."/>
            <person name="Howarth C."/>
            <person name="Mehta T."/>
            <person name="Neiman D."/>
            <person name="Pearson M."/>
            <person name="Roberts A."/>
            <person name="Saif S."/>
            <person name="Shea T."/>
            <person name="Shenoy N."/>
            <person name="Sisk P."/>
            <person name="Stolte C."/>
            <person name="Sykes S."/>
            <person name="White J."/>
            <person name="Yandava C."/>
            <person name="Haas B."/>
            <person name="Henn M.R."/>
            <person name="Nusbaum C."/>
            <person name="Birren B."/>
        </authorList>
    </citation>
    <scope>NUCLEOTIDE SEQUENCE [LARGE SCALE GENOMIC DNA]</scope>
</reference>
<keyword evidence="1" id="KW-0732">Signal</keyword>
<reference evidence="8" key="2">
    <citation type="submission" date="2016-11" db="UniProtKB">
        <authorList>
            <consortium name="WormBaseParasite"/>
        </authorList>
    </citation>
    <scope>IDENTIFICATION</scope>
</reference>
<accession>A0A1I7V5N9</accession>
<dbReference type="Pfam" id="PF13229">
    <property type="entry name" value="Beta_helix"/>
    <property type="match status" value="1"/>
</dbReference>
<dbReference type="InterPro" id="IPR036772">
    <property type="entry name" value="SRCR-like_dom_sf"/>
</dbReference>
<evidence type="ECO:0000259" key="6">
    <source>
        <dbReference type="PROSITE" id="PS50287"/>
    </source>
</evidence>
<dbReference type="InterPro" id="IPR012334">
    <property type="entry name" value="Pectin_lyas_fold"/>
</dbReference>
<dbReference type="AlphaFoldDB" id="A0A1I7V5N9"/>
<dbReference type="WBParaSite" id="EN70_10152">
    <property type="protein sequence ID" value="EN70_10152"/>
    <property type="gene ID" value="EN70_10152"/>
</dbReference>
<dbReference type="PROSITE" id="PS50287">
    <property type="entry name" value="SRCR_2"/>
    <property type="match status" value="1"/>
</dbReference>
<dbReference type="InterPro" id="IPR006626">
    <property type="entry name" value="PbH1"/>
</dbReference>
<dbReference type="InterPro" id="IPR011050">
    <property type="entry name" value="Pectin_lyase_fold/virulence"/>
</dbReference>
<dbReference type="InterPro" id="IPR039448">
    <property type="entry name" value="Beta_helix"/>
</dbReference>
<evidence type="ECO:0000256" key="2">
    <source>
        <dbReference type="ARBA" id="ARBA00022737"/>
    </source>
</evidence>
<dbReference type="SUPFAM" id="SSF56487">
    <property type="entry name" value="SRCR-like"/>
    <property type="match status" value="1"/>
</dbReference>
<dbReference type="Proteomes" id="UP000095285">
    <property type="component" value="Unassembled WGS sequence"/>
</dbReference>
<comment type="caution">
    <text evidence="5">Lacks conserved residue(s) required for the propagation of feature annotation.</text>
</comment>
<dbReference type="SMART" id="SM00202">
    <property type="entry name" value="SR"/>
    <property type="match status" value="1"/>
</dbReference>
<feature type="domain" description="SRCR" evidence="6">
    <location>
        <begin position="574"/>
        <end position="664"/>
    </location>
</feature>
<dbReference type="InterPro" id="IPR001190">
    <property type="entry name" value="SRCR"/>
</dbReference>
<evidence type="ECO:0000313" key="8">
    <source>
        <dbReference type="WBParaSite" id="EN70_10152"/>
    </source>
</evidence>
<name>A0A1I7V5N9_LOALO</name>
<dbReference type="Gene3D" id="3.10.250.10">
    <property type="entry name" value="SRCR-like domain"/>
    <property type="match status" value="1"/>
</dbReference>
<dbReference type="PANTHER" id="PTHR47653">
    <property type="entry name" value="PROTEIN BARK BEETLE"/>
    <property type="match status" value="1"/>
</dbReference>
<keyword evidence="2" id="KW-0677">Repeat</keyword>
<dbReference type="STRING" id="7209.A0A1I7V5N9"/>
<evidence type="ECO:0000313" key="7">
    <source>
        <dbReference type="Proteomes" id="UP000095285"/>
    </source>
</evidence>
<keyword evidence="3" id="KW-1015">Disulfide bond</keyword>
<keyword evidence="7" id="KW-1185">Reference proteome</keyword>
<evidence type="ECO:0000256" key="1">
    <source>
        <dbReference type="ARBA" id="ARBA00022729"/>
    </source>
</evidence>